<keyword evidence="2" id="KW-1133">Transmembrane helix</keyword>
<evidence type="ECO:0000256" key="2">
    <source>
        <dbReference type="SAM" id="Phobius"/>
    </source>
</evidence>
<keyword evidence="4" id="KW-1185">Reference proteome</keyword>
<evidence type="ECO:0008006" key="5">
    <source>
        <dbReference type="Google" id="ProtNLM"/>
    </source>
</evidence>
<evidence type="ECO:0000256" key="1">
    <source>
        <dbReference type="SAM" id="MobiDB-lite"/>
    </source>
</evidence>
<reference evidence="3 4" key="1">
    <citation type="submission" date="2023-04" db="EMBL/GenBank/DDBJ databases">
        <authorList>
            <person name="Hsu D."/>
        </authorList>
    </citation>
    <scope>NUCLEOTIDE SEQUENCE [LARGE SCALE GENOMIC DNA]</scope>
    <source>
        <strain evidence="3 4">MK1</strain>
    </source>
</reference>
<organism evidence="3 4">
    <name type="scientific">Metallumcola ferriviriculae</name>
    <dbReference type="NCBI Taxonomy" id="3039180"/>
    <lineage>
        <taxon>Bacteria</taxon>
        <taxon>Bacillati</taxon>
        <taxon>Bacillota</taxon>
        <taxon>Clostridia</taxon>
        <taxon>Neomoorellales</taxon>
        <taxon>Desulfitibacteraceae</taxon>
        <taxon>Metallumcola</taxon>
    </lineage>
</organism>
<keyword evidence="2" id="KW-0812">Transmembrane</keyword>
<sequence length="91" mass="9140">MVDREVIYTIMETGAAADSAAGGVAVAQGQPGIDKSTATENDAGQTTAREDESADADSSDNQDASKGSGSMPFIAGGVVLLGGLAFFLKKK</sequence>
<dbReference type="Proteomes" id="UP001329915">
    <property type="component" value="Chromosome"/>
</dbReference>
<gene>
    <name evidence="3" type="ORF">MFMK1_001728</name>
</gene>
<dbReference type="AlphaFoldDB" id="A0AAU0UNZ4"/>
<accession>A0AAU0UNZ4</accession>
<protein>
    <recommendedName>
        <fullName evidence="5">Gram-positive cocci surface proteins LPxTG domain-containing protein</fullName>
    </recommendedName>
</protein>
<feature type="region of interest" description="Disordered" evidence="1">
    <location>
        <begin position="28"/>
        <end position="73"/>
    </location>
</feature>
<feature type="compositionally biased region" description="Polar residues" evidence="1">
    <location>
        <begin position="36"/>
        <end position="47"/>
    </location>
</feature>
<dbReference type="EMBL" id="CP121694">
    <property type="protein sequence ID" value="WRO21907.1"/>
    <property type="molecule type" value="Genomic_DNA"/>
</dbReference>
<evidence type="ECO:0000313" key="4">
    <source>
        <dbReference type="Proteomes" id="UP001329915"/>
    </source>
</evidence>
<keyword evidence="2" id="KW-0472">Membrane</keyword>
<dbReference type="RefSeq" id="WP_366924733.1">
    <property type="nucleotide sequence ID" value="NZ_CP121694.1"/>
</dbReference>
<feature type="transmembrane region" description="Helical" evidence="2">
    <location>
        <begin position="69"/>
        <end position="88"/>
    </location>
</feature>
<proteinExistence type="predicted"/>
<evidence type="ECO:0000313" key="3">
    <source>
        <dbReference type="EMBL" id="WRO21907.1"/>
    </source>
</evidence>
<dbReference type="KEGG" id="dbc:MFMK1_001728"/>
<name>A0AAU0UNZ4_9FIRM</name>